<reference evidence="1 2" key="1">
    <citation type="journal article" date="2014" name="Genome Announc.">
        <title>Complete Genome Sequence of Polychlorinated Biphenyl Degrader Comamonas testosteroni TK102 (NBRC 109938).</title>
        <authorList>
            <person name="Fukuda K."/>
            <person name="Hosoyama A."/>
            <person name="Tsuchikane K."/>
            <person name="Ohji S."/>
            <person name="Yamazoe A."/>
            <person name="Fujita N."/>
            <person name="Shintani M."/>
            <person name="Kimbara K."/>
        </authorList>
    </citation>
    <scope>NUCLEOTIDE SEQUENCE [LARGE SCALE GENOMIC DNA]</scope>
    <source>
        <strain evidence="1">TK102</strain>
    </source>
</reference>
<accession>A0A076PTN3</accession>
<name>A0A076PTN3_COMTE</name>
<dbReference type="AlphaFoldDB" id="A0A076PTN3"/>
<evidence type="ECO:0000313" key="2">
    <source>
        <dbReference type="Proteomes" id="UP000028782"/>
    </source>
</evidence>
<dbReference type="Proteomes" id="UP000028782">
    <property type="component" value="Chromosome"/>
</dbReference>
<gene>
    <name evidence="1" type="ORF">O987_14635</name>
</gene>
<evidence type="ECO:0000313" key="1">
    <source>
        <dbReference type="EMBL" id="AIJ47040.1"/>
    </source>
</evidence>
<dbReference type="KEGG" id="ctes:O987_14635"/>
<dbReference type="HOGENOM" id="CLU_2272589_0_0_4"/>
<sequence length="102" mass="11080">MASSMNTFQLLEHILSLHLQGLTTQDELMLEALAELPSKIPHILDALNKACDASASLENVMLHLGERMTESDRTFRNLVALDLSLALGLLASSSKPCISDGF</sequence>
<proteinExistence type="predicted"/>
<protein>
    <submittedName>
        <fullName evidence="1">Uncharacterized protein</fullName>
    </submittedName>
</protein>
<organism evidence="1 2">
    <name type="scientific">Comamonas testosteroni TK102</name>
    <dbReference type="NCBI Taxonomy" id="1392005"/>
    <lineage>
        <taxon>Bacteria</taxon>
        <taxon>Pseudomonadati</taxon>
        <taxon>Pseudomonadota</taxon>
        <taxon>Betaproteobacteria</taxon>
        <taxon>Burkholderiales</taxon>
        <taxon>Comamonadaceae</taxon>
        <taxon>Comamonas</taxon>
    </lineage>
</organism>
<dbReference type="EMBL" id="CP006704">
    <property type="protein sequence ID" value="AIJ47040.1"/>
    <property type="molecule type" value="Genomic_DNA"/>
</dbReference>